<feature type="transmembrane region" description="Helical" evidence="10">
    <location>
        <begin position="614"/>
        <end position="634"/>
    </location>
</feature>
<keyword evidence="7 8" id="KW-0472">Membrane</keyword>
<feature type="compositionally biased region" description="Basic and acidic residues" evidence="9">
    <location>
        <begin position="12"/>
        <end position="33"/>
    </location>
</feature>
<evidence type="ECO:0000256" key="4">
    <source>
        <dbReference type="ARBA" id="ARBA00022692"/>
    </source>
</evidence>
<feature type="compositionally biased region" description="Basic and acidic residues" evidence="9">
    <location>
        <begin position="263"/>
        <end position="275"/>
    </location>
</feature>
<evidence type="ECO:0000256" key="10">
    <source>
        <dbReference type="SAM" id="Phobius"/>
    </source>
</evidence>
<feature type="region of interest" description="Disordered" evidence="9">
    <location>
        <begin position="260"/>
        <end position="304"/>
    </location>
</feature>
<keyword evidence="5" id="KW-0677">Repeat</keyword>
<evidence type="ECO:0000256" key="5">
    <source>
        <dbReference type="ARBA" id="ARBA00022737"/>
    </source>
</evidence>
<evidence type="ECO:0008006" key="13">
    <source>
        <dbReference type="Google" id="ProtNLM"/>
    </source>
</evidence>
<evidence type="ECO:0000313" key="12">
    <source>
        <dbReference type="Proteomes" id="UP001220961"/>
    </source>
</evidence>
<evidence type="ECO:0000256" key="2">
    <source>
        <dbReference type="ARBA" id="ARBA00006375"/>
    </source>
</evidence>
<evidence type="ECO:0000256" key="9">
    <source>
        <dbReference type="SAM" id="MobiDB-lite"/>
    </source>
</evidence>
<dbReference type="Gene3D" id="1.50.40.10">
    <property type="entry name" value="Mitochondrial carrier domain"/>
    <property type="match status" value="1"/>
</dbReference>
<evidence type="ECO:0000313" key="11">
    <source>
        <dbReference type="EMBL" id="WFD18296.1"/>
    </source>
</evidence>
<comment type="similarity">
    <text evidence="2">Belongs to the mitochondrial carrier (TC 2.A.29) family.</text>
</comment>
<accession>A0AAF0E503</accession>
<sequence>MLRRPPTALSITKDDVEEMRQATWAQEKERPTSRNEPQQAPERPDGAAPRGHAPALHRAAQRVLSCNARGTCAGGTNQRPALLACSIAGDDARDPSHRPIPDLVGPPHGVLSPPTVPVALQDALRRGDMDSQSGHRLRPYHKPRDDFQFVMSSPNLNTSRPGGAGLEGTASLELPRSTNRYLSADADAALALKSDRTTVGAVVTGMLVSGALQYTSTCLAMPFEVGKLLLQVQWVPREDVWAKLHEPSSVRRRTSWFSSSTAAHEDPWNEEHEKVSSPWEDDDEPGKYFRDADAPSGVHEPVRRVDSGGYVVPRHRNDEGARPEFVMPPVVDGGVWEMIKAVGRGKEGWFGLWKGALTTFVLDLATSTLQPLISGLLSIFAPTALNPMPIAFSPQPITTLSLLMTSHIVTGILVSPLDLVRTRLIAQSTLPQHRKYTGPLDALRTILREEGGWRTTYLHPALLIPTVLDYVFRPLCALGAPLLIENILHLDPSAVPISYALAELVLSTLSLSLTLPIETVRRRLQLQYHEPLRPDRLGGLLSVPNANTARRGLRACVETRPVPYSGVAEAVYRIVTEETSVVPRRKEQSSEDGAEEAATIARGGYSRLGGLRSLYRGFGMGFFANLLVFVLTLVTGERQGQSGWTEI</sequence>
<evidence type="ECO:0000256" key="1">
    <source>
        <dbReference type="ARBA" id="ARBA00004141"/>
    </source>
</evidence>
<dbReference type="PROSITE" id="PS50920">
    <property type="entry name" value="SOLCAR"/>
    <property type="match status" value="1"/>
</dbReference>
<reference evidence="11" key="1">
    <citation type="submission" date="2023-03" db="EMBL/GenBank/DDBJ databases">
        <title>Mating type loci evolution in Malassezia.</title>
        <authorList>
            <person name="Coelho M.A."/>
        </authorList>
    </citation>
    <scope>NUCLEOTIDE SEQUENCE</scope>
    <source>
        <strain evidence="11">CBS 10434</strain>
    </source>
</reference>
<dbReference type="AlphaFoldDB" id="A0AAF0E503"/>
<dbReference type="PANTHER" id="PTHR45618">
    <property type="entry name" value="MITOCHONDRIAL DICARBOXYLATE CARRIER-RELATED"/>
    <property type="match status" value="1"/>
</dbReference>
<keyword evidence="12" id="KW-1185">Reference proteome</keyword>
<dbReference type="InterPro" id="IPR050391">
    <property type="entry name" value="Mito_Metabolite_Transporter"/>
</dbReference>
<proteinExistence type="inferred from homology"/>
<organism evidence="11 12">
    <name type="scientific">Malassezia caprae</name>
    <dbReference type="NCBI Taxonomy" id="1381934"/>
    <lineage>
        <taxon>Eukaryota</taxon>
        <taxon>Fungi</taxon>
        <taxon>Dikarya</taxon>
        <taxon>Basidiomycota</taxon>
        <taxon>Ustilaginomycotina</taxon>
        <taxon>Malasseziomycetes</taxon>
        <taxon>Malasseziales</taxon>
        <taxon>Malasseziaceae</taxon>
        <taxon>Malassezia</taxon>
    </lineage>
</organism>
<keyword evidence="4 8" id="KW-0812">Transmembrane</keyword>
<dbReference type="InterPro" id="IPR018108">
    <property type="entry name" value="MCP_transmembrane"/>
</dbReference>
<gene>
    <name evidence="11" type="ORF">MCAP1_000497</name>
</gene>
<dbReference type="Pfam" id="PF00153">
    <property type="entry name" value="Mito_carr"/>
    <property type="match status" value="1"/>
</dbReference>
<evidence type="ECO:0000256" key="8">
    <source>
        <dbReference type="PROSITE-ProRule" id="PRU00282"/>
    </source>
</evidence>
<evidence type="ECO:0000256" key="6">
    <source>
        <dbReference type="ARBA" id="ARBA00022989"/>
    </source>
</evidence>
<evidence type="ECO:0000256" key="3">
    <source>
        <dbReference type="ARBA" id="ARBA00022448"/>
    </source>
</evidence>
<dbReference type="GO" id="GO:0016020">
    <property type="term" value="C:membrane"/>
    <property type="evidence" value="ECO:0007669"/>
    <property type="project" value="UniProtKB-SubCell"/>
</dbReference>
<feature type="repeat" description="Solcar" evidence="8">
    <location>
        <begin position="394"/>
        <end position="483"/>
    </location>
</feature>
<dbReference type="Proteomes" id="UP001220961">
    <property type="component" value="Chromosome 1"/>
</dbReference>
<evidence type="ECO:0000256" key="7">
    <source>
        <dbReference type="ARBA" id="ARBA00023136"/>
    </source>
</evidence>
<name>A0AAF0E503_9BASI</name>
<dbReference type="InterPro" id="IPR023395">
    <property type="entry name" value="MCP_dom_sf"/>
</dbReference>
<protein>
    <recommendedName>
        <fullName evidence="13">Mitochondrial carrier</fullName>
    </recommendedName>
</protein>
<dbReference type="EMBL" id="CP119908">
    <property type="protein sequence ID" value="WFD18296.1"/>
    <property type="molecule type" value="Genomic_DNA"/>
</dbReference>
<dbReference type="SUPFAM" id="SSF103506">
    <property type="entry name" value="Mitochondrial carrier"/>
    <property type="match status" value="1"/>
</dbReference>
<keyword evidence="6 10" id="KW-1133">Transmembrane helix</keyword>
<keyword evidence="3" id="KW-0813">Transport</keyword>
<feature type="region of interest" description="Disordered" evidence="9">
    <location>
        <begin position="1"/>
        <end position="58"/>
    </location>
</feature>
<comment type="subcellular location">
    <subcellularLocation>
        <location evidence="1">Membrane</location>
        <topology evidence="1">Multi-pass membrane protein</topology>
    </subcellularLocation>
</comment>